<dbReference type="Gene3D" id="1.10.1660.10">
    <property type="match status" value="1"/>
</dbReference>
<dbReference type="EMBL" id="LS483468">
    <property type="protein sequence ID" value="SQI37297.1"/>
    <property type="molecule type" value="Genomic_DNA"/>
</dbReference>
<accession>A0A2X4UBV9</accession>
<feature type="compositionally biased region" description="Low complexity" evidence="2">
    <location>
        <begin position="122"/>
        <end position="133"/>
    </location>
</feature>
<dbReference type="GO" id="GO:0003677">
    <property type="term" value="F:DNA binding"/>
    <property type="evidence" value="ECO:0007669"/>
    <property type="project" value="UniProtKB-KW"/>
</dbReference>
<evidence type="ECO:0000256" key="1">
    <source>
        <dbReference type="ARBA" id="ARBA00023125"/>
    </source>
</evidence>
<evidence type="ECO:0000313" key="5">
    <source>
        <dbReference type="Proteomes" id="UP000249091"/>
    </source>
</evidence>
<dbReference type="STRING" id="1219011.GCA_001895045_03866"/>
<name>A0A2X4UBV9_9NOCA</name>
<dbReference type="PANTHER" id="PTHR30204">
    <property type="entry name" value="REDOX-CYCLING DRUG-SENSING TRANSCRIPTIONAL ACTIVATOR SOXR"/>
    <property type="match status" value="1"/>
</dbReference>
<dbReference type="GO" id="GO:0003700">
    <property type="term" value="F:DNA-binding transcription factor activity"/>
    <property type="evidence" value="ECO:0007669"/>
    <property type="project" value="InterPro"/>
</dbReference>
<evidence type="ECO:0000259" key="3">
    <source>
        <dbReference type="PROSITE" id="PS50937"/>
    </source>
</evidence>
<proteinExistence type="predicted"/>
<dbReference type="InterPro" id="IPR000551">
    <property type="entry name" value="MerR-type_HTH_dom"/>
</dbReference>
<feature type="region of interest" description="Disordered" evidence="2">
    <location>
        <begin position="240"/>
        <end position="259"/>
    </location>
</feature>
<dbReference type="AlphaFoldDB" id="A0A2X4UBV9"/>
<protein>
    <submittedName>
        <fullName evidence="4">MerR family transcriptional regulator</fullName>
    </submittedName>
</protein>
<dbReference type="SUPFAM" id="SSF46955">
    <property type="entry name" value="Putative DNA-binding domain"/>
    <property type="match status" value="1"/>
</dbReference>
<gene>
    <name evidence="4" type="ORF">NCTC10994_03564</name>
</gene>
<evidence type="ECO:0000256" key="2">
    <source>
        <dbReference type="SAM" id="MobiDB-lite"/>
    </source>
</evidence>
<reference evidence="4 5" key="1">
    <citation type="submission" date="2018-06" db="EMBL/GenBank/DDBJ databases">
        <authorList>
            <consortium name="Pathogen Informatics"/>
            <person name="Doyle S."/>
        </authorList>
    </citation>
    <scope>NUCLEOTIDE SEQUENCE [LARGE SCALE GENOMIC DNA]</scope>
    <source>
        <strain evidence="4 5">NCTC10994</strain>
    </source>
</reference>
<dbReference type="InterPro" id="IPR047057">
    <property type="entry name" value="MerR_fam"/>
</dbReference>
<dbReference type="InterPro" id="IPR009061">
    <property type="entry name" value="DNA-bd_dom_put_sf"/>
</dbReference>
<dbReference type="SMART" id="SM00422">
    <property type="entry name" value="HTH_MERR"/>
    <property type="match status" value="1"/>
</dbReference>
<keyword evidence="1" id="KW-0238">DNA-binding</keyword>
<organism evidence="4 5">
    <name type="scientific">Rhodococcus coprophilus</name>
    <dbReference type="NCBI Taxonomy" id="38310"/>
    <lineage>
        <taxon>Bacteria</taxon>
        <taxon>Bacillati</taxon>
        <taxon>Actinomycetota</taxon>
        <taxon>Actinomycetes</taxon>
        <taxon>Mycobacteriales</taxon>
        <taxon>Nocardiaceae</taxon>
        <taxon>Rhodococcus</taxon>
    </lineage>
</organism>
<dbReference type="PROSITE" id="PS50937">
    <property type="entry name" value="HTH_MERR_2"/>
    <property type="match status" value="1"/>
</dbReference>
<dbReference type="PANTHER" id="PTHR30204:SF98">
    <property type="entry name" value="HTH-TYPE TRANSCRIPTIONAL REGULATOR ADHR"/>
    <property type="match status" value="1"/>
</dbReference>
<feature type="region of interest" description="Disordered" evidence="2">
    <location>
        <begin position="114"/>
        <end position="133"/>
    </location>
</feature>
<dbReference type="Proteomes" id="UP000249091">
    <property type="component" value="Chromosome 1"/>
</dbReference>
<sequence>MGPCPNWIAVVSVVSGKGLSVRISELASRTRVPLPTVKYYLREGLLMPGRATSATQAQYDDNHVRRLGLVRALASQGLPLDRIKVVVALVDHPGDDLFEVLGKAIAALPPYVDETSAGETPAGETRTGDGTAAAGALDYPRARRVLDRLGQLYDPRFTAVAQLEHALAALDAAGLTMSERRIDAYGQHIREIARFEVGVLPTTSPHETVEAAVLGTALYEPVLTAMRRLAHQHLAAGIFVSPPECHRNPPGKSNTEENP</sequence>
<feature type="domain" description="HTH merR-type" evidence="3">
    <location>
        <begin position="22"/>
        <end position="89"/>
    </location>
</feature>
<dbReference type="KEGG" id="rcr:NCTC10994_03564"/>
<keyword evidence="5" id="KW-1185">Reference proteome</keyword>
<dbReference type="Pfam" id="PF13411">
    <property type="entry name" value="MerR_1"/>
    <property type="match status" value="1"/>
</dbReference>
<evidence type="ECO:0000313" key="4">
    <source>
        <dbReference type="EMBL" id="SQI37297.1"/>
    </source>
</evidence>